<evidence type="ECO:0000256" key="2">
    <source>
        <dbReference type="SAM" id="Phobius"/>
    </source>
</evidence>
<proteinExistence type="predicted"/>
<feature type="compositionally biased region" description="Low complexity" evidence="1">
    <location>
        <begin position="138"/>
        <end position="152"/>
    </location>
</feature>
<organism evidence="3 4">
    <name type="scientific">Chromobacterium violaceum</name>
    <dbReference type="NCBI Taxonomy" id="536"/>
    <lineage>
        <taxon>Bacteria</taxon>
        <taxon>Pseudomonadati</taxon>
        <taxon>Pseudomonadota</taxon>
        <taxon>Betaproteobacteria</taxon>
        <taxon>Neisseriales</taxon>
        <taxon>Chromobacteriaceae</taxon>
        <taxon>Chromobacterium</taxon>
    </lineage>
</organism>
<keyword evidence="2" id="KW-1133">Transmembrane helix</keyword>
<accession>A0A3S4HME8</accession>
<dbReference type="PANTHER" id="PTHR30188:SF4">
    <property type="entry name" value="PROTEIN TRIGALACTOSYLDIACYLGLYCEROL 1, CHLOROPLASTIC"/>
    <property type="match status" value="1"/>
</dbReference>
<dbReference type="GO" id="GO:0005548">
    <property type="term" value="F:phospholipid transporter activity"/>
    <property type="evidence" value="ECO:0007669"/>
    <property type="project" value="TreeGrafter"/>
</dbReference>
<feature type="compositionally biased region" description="Basic and acidic residues" evidence="1">
    <location>
        <begin position="156"/>
        <end position="179"/>
    </location>
</feature>
<evidence type="ECO:0000313" key="4">
    <source>
        <dbReference type="Proteomes" id="UP000275777"/>
    </source>
</evidence>
<dbReference type="InterPro" id="IPR030802">
    <property type="entry name" value="Permease_MalE"/>
</dbReference>
<feature type="transmembrane region" description="Helical" evidence="2">
    <location>
        <begin position="92"/>
        <end position="115"/>
    </location>
</feature>
<feature type="transmembrane region" description="Helical" evidence="2">
    <location>
        <begin position="191"/>
        <end position="217"/>
    </location>
</feature>
<dbReference type="Proteomes" id="UP000275777">
    <property type="component" value="Chromosome"/>
</dbReference>
<feature type="region of interest" description="Disordered" evidence="1">
    <location>
        <begin position="121"/>
        <end position="181"/>
    </location>
</feature>
<protein>
    <submittedName>
        <fullName evidence="3">Probable phospholipid ABC transporter permease protein mlaE</fullName>
    </submittedName>
</protein>
<dbReference type="AlphaFoldDB" id="A0A3S4HME8"/>
<keyword evidence="2" id="KW-0472">Membrane</keyword>
<evidence type="ECO:0000313" key="3">
    <source>
        <dbReference type="EMBL" id="VEB40211.1"/>
    </source>
</evidence>
<dbReference type="GO" id="GO:0043190">
    <property type="term" value="C:ATP-binding cassette (ABC) transporter complex"/>
    <property type="evidence" value="ECO:0007669"/>
    <property type="project" value="InterPro"/>
</dbReference>
<gene>
    <name evidence="3" type="primary">mlaE_2</name>
    <name evidence="3" type="ORF">NCTC9695_00602</name>
</gene>
<dbReference type="PANTHER" id="PTHR30188">
    <property type="entry name" value="ABC TRANSPORTER PERMEASE PROTEIN-RELATED"/>
    <property type="match status" value="1"/>
</dbReference>
<evidence type="ECO:0000256" key="1">
    <source>
        <dbReference type="SAM" id="MobiDB-lite"/>
    </source>
</evidence>
<keyword evidence="2" id="KW-0812">Transmembrane</keyword>
<name>A0A3S4HME8_CHRVL</name>
<sequence>MRGSDSPWVRQFINGEADGPVHYNFPPPPRWRPTWVCKEAGMLDFLTSPLRRLGHLTVNAVWRLGFASRFLAAILLNSGQSLLRLQMTIREIYFAGVMSLIIIVVSGLFVGMVLACRATPRWPSSAPPTRWRDGGAGAAARAGPGAGRAAVRQPRRQRDDRGNRPDEDHRAAGRDERDGGQSMARVIAPRFWAGVVSMPILAALFNVVGIFGGYLVAW</sequence>
<dbReference type="EMBL" id="LR134182">
    <property type="protein sequence ID" value="VEB40211.1"/>
    <property type="molecule type" value="Genomic_DNA"/>
</dbReference>
<reference evidence="3 4" key="1">
    <citation type="submission" date="2018-12" db="EMBL/GenBank/DDBJ databases">
        <authorList>
            <consortium name="Pathogen Informatics"/>
        </authorList>
    </citation>
    <scope>NUCLEOTIDE SEQUENCE [LARGE SCALE GENOMIC DNA]</scope>
    <source>
        <strain evidence="3 4">NCTC9695</strain>
    </source>
</reference>
<dbReference type="Pfam" id="PF02405">
    <property type="entry name" value="MlaE"/>
    <property type="match status" value="1"/>
</dbReference>